<dbReference type="GO" id="GO:0005886">
    <property type="term" value="C:plasma membrane"/>
    <property type="evidence" value="ECO:0007669"/>
    <property type="project" value="TreeGrafter"/>
</dbReference>
<sequence>MIQLDNVSYSYDKGGGVSNVNLSLNDSEYAFIIGPTGSGKTTLLRLIYMELFPQVGKVVVDKYNSKNIKPRKIPYLRRKIGMIFQDYHLLNDRNLFDNIALALHVIGYSKDEIVERVTESIEEVGLEGKADRYPQELSGGEQQRACVARALVKDPDIVLADEPTGNLDPVTSFELIKLLEEVNQEGKTILMASHNYNLIKGRGHRIIEIQNGSVRQS</sequence>
<dbReference type="PROSITE" id="PS00211">
    <property type="entry name" value="ABC_TRANSPORTER_1"/>
    <property type="match status" value="1"/>
</dbReference>
<keyword evidence="4" id="KW-0067">ATP-binding</keyword>
<evidence type="ECO:0000256" key="4">
    <source>
        <dbReference type="ARBA" id="ARBA00022840"/>
    </source>
</evidence>
<dbReference type="PROSITE" id="PS50893">
    <property type="entry name" value="ABC_TRANSPORTER_2"/>
    <property type="match status" value="1"/>
</dbReference>
<evidence type="ECO:0000256" key="1">
    <source>
        <dbReference type="ARBA" id="ARBA00005417"/>
    </source>
</evidence>
<dbReference type="InterPro" id="IPR003593">
    <property type="entry name" value="AAA+_ATPase"/>
</dbReference>
<dbReference type="PANTHER" id="PTHR24220">
    <property type="entry name" value="IMPORT ATP-BINDING PROTEIN"/>
    <property type="match status" value="1"/>
</dbReference>
<dbReference type="InterPro" id="IPR003439">
    <property type="entry name" value="ABC_transporter-like_ATP-bd"/>
</dbReference>
<evidence type="ECO:0000313" key="6">
    <source>
        <dbReference type="EMBL" id="SUZ81663.1"/>
    </source>
</evidence>
<dbReference type="SMART" id="SM00382">
    <property type="entry name" value="AAA"/>
    <property type="match status" value="1"/>
</dbReference>
<protein>
    <recommendedName>
        <fullName evidence="5">ABC transporter domain-containing protein</fullName>
    </recommendedName>
</protein>
<dbReference type="GO" id="GO:0005524">
    <property type="term" value="F:ATP binding"/>
    <property type="evidence" value="ECO:0007669"/>
    <property type="project" value="UniProtKB-KW"/>
</dbReference>
<evidence type="ECO:0000259" key="5">
    <source>
        <dbReference type="PROSITE" id="PS50893"/>
    </source>
</evidence>
<dbReference type="Pfam" id="PF00005">
    <property type="entry name" value="ABC_tran"/>
    <property type="match status" value="1"/>
</dbReference>
<feature type="domain" description="ABC transporter" evidence="5">
    <location>
        <begin position="2"/>
        <end position="217"/>
    </location>
</feature>
<accession>A0A381QVU0</accession>
<dbReference type="PANTHER" id="PTHR24220:SF470">
    <property type="entry name" value="CELL DIVISION ATP-BINDING PROTEIN FTSE"/>
    <property type="match status" value="1"/>
</dbReference>
<keyword evidence="2" id="KW-0813">Transport</keyword>
<comment type="similarity">
    <text evidence="1">Belongs to the ABC transporter superfamily.</text>
</comment>
<dbReference type="InterPro" id="IPR017911">
    <property type="entry name" value="MacB-like_ATP-bd"/>
</dbReference>
<name>A0A381QVU0_9ZZZZ</name>
<dbReference type="FunFam" id="3.40.50.300:FF:000056">
    <property type="entry name" value="Cell division ATP-binding protein FtsE"/>
    <property type="match status" value="1"/>
</dbReference>
<dbReference type="SUPFAM" id="SSF52540">
    <property type="entry name" value="P-loop containing nucleoside triphosphate hydrolases"/>
    <property type="match status" value="1"/>
</dbReference>
<dbReference type="InterPro" id="IPR017871">
    <property type="entry name" value="ABC_transporter-like_CS"/>
</dbReference>
<gene>
    <name evidence="6" type="ORF">METZ01_LOCUS34517</name>
</gene>
<dbReference type="Gene3D" id="3.40.50.300">
    <property type="entry name" value="P-loop containing nucleotide triphosphate hydrolases"/>
    <property type="match status" value="1"/>
</dbReference>
<dbReference type="InterPro" id="IPR027417">
    <property type="entry name" value="P-loop_NTPase"/>
</dbReference>
<reference evidence="6" key="1">
    <citation type="submission" date="2018-05" db="EMBL/GenBank/DDBJ databases">
        <authorList>
            <person name="Lanie J.A."/>
            <person name="Ng W.-L."/>
            <person name="Kazmierczak K.M."/>
            <person name="Andrzejewski T.M."/>
            <person name="Davidsen T.M."/>
            <person name="Wayne K.J."/>
            <person name="Tettelin H."/>
            <person name="Glass J.I."/>
            <person name="Rusch D."/>
            <person name="Podicherti R."/>
            <person name="Tsui H.-C.T."/>
            <person name="Winkler M.E."/>
        </authorList>
    </citation>
    <scope>NUCLEOTIDE SEQUENCE</scope>
</reference>
<dbReference type="AlphaFoldDB" id="A0A381QVU0"/>
<dbReference type="InterPro" id="IPR015854">
    <property type="entry name" value="ABC_transpr_LolD-like"/>
</dbReference>
<dbReference type="GO" id="GO:0016887">
    <property type="term" value="F:ATP hydrolysis activity"/>
    <property type="evidence" value="ECO:0007669"/>
    <property type="project" value="InterPro"/>
</dbReference>
<organism evidence="6">
    <name type="scientific">marine metagenome</name>
    <dbReference type="NCBI Taxonomy" id="408172"/>
    <lineage>
        <taxon>unclassified sequences</taxon>
        <taxon>metagenomes</taxon>
        <taxon>ecological metagenomes</taxon>
    </lineage>
</organism>
<evidence type="ECO:0000256" key="3">
    <source>
        <dbReference type="ARBA" id="ARBA00022741"/>
    </source>
</evidence>
<keyword evidence="3" id="KW-0547">Nucleotide-binding</keyword>
<dbReference type="CDD" id="cd03255">
    <property type="entry name" value="ABC_MJ0796_LolCDE_FtsE"/>
    <property type="match status" value="1"/>
</dbReference>
<evidence type="ECO:0000256" key="2">
    <source>
        <dbReference type="ARBA" id="ARBA00022448"/>
    </source>
</evidence>
<dbReference type="EMBL" id="UINC01001477">
    <property type="protein sequence ID" value="SUZ81663.1"/>
    <property type="molecule type" value="Genomic_DNA"/>
</dbReference>
<proteinExistence type="inferred from homology"/>
<dbReference type="GO" id="GO:0022857">
    <property type="term" value="F:transmembrane transporter activity"/>
    <property type="evidence" value="ECO:0007669"/>
    <property type="project" value="TreeGrafter"/>
</dbReference>